<dbReference type="SUPFAM" id="SSF52279">
    <property type="entry name" value="Beta-D-glucan exohydrolase, C-terminal domain"/>
    <property type="match status" value="1"/>
</dbReference>
<dbReference type="PANTHER" id="PTHR42715">
    <property type="entry name" value="BETA-GLUCOSIDASE"/>
    <property type="match status" value="1"/>
</dbReference>
<evidence type="ECO:0000259" key="4">
    <source>
        <dbReference type="Pfam" id="PF01915"/>
    </source>
</evidence>
<accession>A0A120KL38</accession>
<evidence type="ECO:0000256" key="1">
    <source>
        <dbReference type="ARBA" id="ARBA00005336"/>
    </source>
</evidence>
<proteinExistence type="inferred from homology"/>
<dbReference type="Gene3D" id="3.40.50.1700">
    <property type="entry name" value="Glycoside hydrolase family 3 C-terminal domain"/>
    <property type="match status" value="1"/>
</dbReference>
<feature type="domain" description="Glycoside hydrolase family 3 C-terminal" evidence="4">
    <location>
        <begin position="2"/>
        <end position="82"/>
    </location>
</feature>
<sequence>MALVHAVVAAGAPLAVIMTNGRPLVIGDWWSEPDAVLSAWHLGATGPEVVADVLAGALNPSGRLPMSFPRTEGQLPAAYDAAESTGRPVTRGGAERETVLDAFLAGPHNVDEYFTSRYRDVAELGPELRVGHGLSYSGLGHEGPALSQEAISLAELAVGASVGWSPGCSTSASAGTPRRPPRSSPSLGERPPQAGESPSPPEGVCAPGAWPSLELCGFPGAGEGVGEGEG</sequence>
<dbReference type="STRING" id="111015.AXF14_05580"/>
<evidence type="ECO:0000256" key="2">
    <source>
        <dbReference type="ARBA" id="ARBA00022801"/>
    </source>
</evidence>
<dbReference type="Proteomes" id="UP000065220">
    <property type="component" value="Chromosome"/>
</dbReference>
<reference evidence="6" key="1">
    <citation type="submission" date="2016-02" db="EMBL/GenBank/DDBJ databases">
        <authorList>
            <person name="Holder M.E."/>
            <person name="Ajami N.J."/>
            <person name="Petrosino J.F."/>
        </authorList>
    </citation>
    <scope>NUCLEOTIDE SEQUENCE [LARGE SCALE GENOMIC DNA]</scope>
    <source>
        <strain evidence="6">CCUG 36733</strain>
    </source>
</reference>
<dbReference type="Pfam" id="PF01915">
    <property type="entry name" value="Glyco_hydro_3_C"/>
    <property type="match status" value="1"/>
</dbReference>
<organism evidence="5 6">
    <name type="scientific">Actinomyces radicidentis</name>
    <dbReference type="NCBI Taxonomy" id="111015"/>
    <lineage>
        <taxon>Bacteria</taxon>
        <taxon>Bacillati</taxon>
        <taxon>Actinomycetota</taxon>
        <taxon>Actinomycetes</taxon>
        <taxon>Actinomycetales</taxon>
        <taxon>Actinomycetaceae</taxon>
        <taxon>Actinomyces</taxon>
    </lineage>
</organism>
<keyword evidence="6" id="KW-1185">Reference proteome</keyword>
<feature type="region of interest" description="Disordered" evidence="3">
    <location>
        <begin position="168"/>
        <end position="208"/>
    </location>
</feature>
<dbReference type="InterPro" id="IPR036881">
    <property type="entry name" value="Glyco_hydro_3_C_sf"/>
</dbReference>
<protein>
    <recommendedName>
        <fullName evidence="4">Glycoside hydrolase family 3 C-terminal domain-containing protein</fullName>
    </recommendedName>
</protein>
<name>A0A120KL38_ACTRD</name>
<evidence type="ECO:0000313" key="5">
    <source>
        <dbReference type="EMBL" id="AMD87155.1"/>
    </source>
</evidence>
<dbReference type="GO" id="GO:0005975">
    <property type="term" value="P:carbohydrate metabolic process"/>
    <property type="evidence" value="ECO:0007669"/>
    <property type="project" value="InterPro"/>
</dbReference>
<dbReference type="PANTHER" id="PTHR42715:SF10">
    <property type="entry name" value="BETA-GLUCOSIDASE"/>
    <property type="match status" value="1"/>
</dbReference>
<evidence type="ECO:0000313" key="6">
    <source>
        <dbReference type="Proteomes" id="UP000065220"/>
    </source>
</evidence>
<dbReference type="GO" id="GO:0004553">
    <property type="term" value="F:hydrolase activity, hydrolyzing O-glycosyl compounds"/>
    <property type="evidence" value="ECO:0007669"/>
    <property type="project" value="InterPro"/>
</dbReference>
<dbReference type="InterPro" id="IPR002772">
    <property type="entry name" value="Glyco_hydro_3_C"/>
</dbReference>
<evidence type="ECO:0000256" key="3">
    <source>
        <dbReference type="SAM" id="MobiDB-lite"/>
    </source>
</evidence>
<dbReference type="AlphaFoldDB" id="A0A120KL38"/>
<gene>
    <name evidence="5" type="ORF">AXF14_05580</name>
</gene>
<keyword evidence="2" id="KW-0378">Hydrolase</keyword>
<comment type="similarity">
    <text evidence="1">Belongs to the glycosyl hydrolase 3 family.</text>
</comment>
<dbReference type="EMBL" id="CP014228">
    <property type="protein sequence ID" value="AMD87155.1"/>
    <property type="molecule type" value="Genomic_DNA"/>
</dbReference>
<dbReference type="InterPro" id="IPR050288">
    <property type="entry name" value="Cellulose_deg_GH3"/>
</dbReference>
<dbReference type="KEGG" id="ard:AXF14_05580"/>